<evidence type="ECO:0000313" key="3">
    <source>
        <dbReference type="EMBL" id="PAA60195.1"/>
    </source>
</evidence>
<dbReference type="Proteomes" id="UP000215902">
    <property type="component" value="Unassembled WGS sequence"/>
</dbReference>
<comment type="caution">
    <text evidence="3">The sequence shown here is derived from an EMBL/GenBank/DDBJ whole genome shotgun (WGS) entry which is preliminary data.</text>
</comment>
<keyword evidence="4" id="KW-1185">Reference proteome</keyword>
<organism evidence="3 4">
    <name type="scientific">Macrostomum lignano</name>
    <dbReference type="NCBI Taxonomy" id="282301"/>
    <lineage>
        <taxon>Eukaryota</taxon>
        <taxon>Metazoa</taxon>
        <taxon>Spiralia</taxon>
        <taxon>Lophotrochozoa</taxon>
        <taxon>Platyhelminthes</taxon>
        <taxon>Rhabditophora</taxon>
        <taxon>Macrostomorpha</taxon>
        <taxon>Macrostomida</taxon>
        <taxon>Macrostomidae</taxon>
        <taxon>Macrostomum</taxon>
    </lineage>
</organism>
<dbReference type="AlphaFoldDB" id="A0A267EFA5"/>
<keyword evidence="2" id="KW-1133">Transmembrane helix</keyword>
<name>A0A267EFA5_9PLAT</name>
<proteinExistence type="predicted"/>
<sequence length="293" mass="31304">MSIILAPSSLFPVDEAENSDCEQCEKFDKQLVELRSMKSGPPADAVTTPGTSTSNEAASEPAFAAAAASKSATSSKVSCVPDIVIDCTCLDPRPKPTQLYYCCCLNVRCSVSACRALLFVLAFGLLGGAVLAAAVVAVWGLATDWTEARNYGLLALLIGLLLFIYVCCVASHCQAGRKTRELRELAAQQQQQQLQQQQQTATDRRIQPNRLSNNCLASSQLSLQYLQEDALQQQQQSQQKKKARPKATGAAKGKKSTPTATAAGKKSVRGGGEERVLLPTQLSGSVSLGMDKF</sequence>
<evidence type="ECO:0000313" key="4">
    <source>
        <dbReference type="Proteomes" id="UP000215902"/>
    </source>
</evidence>
<protein>
    <submittedName>
        <fullName evidence="3">Uncharacterized protein</fullName>
    </submittedName>
</protein>
<keyword evidence="2" id="KW-0472">Membrane</keyword>
<reference evidence="3 4" key="1">
    <citation type="submission" date="2017-06" db="EMBL/GenBank/DDBJ databases">
        <title>A platform for efficient transgenesis in Macrostomum lignano, a flatworm model organism for stem cell research.</title>
        <authorList>
            <person name="Berezikov E."/>
        </authorList>
    </citation>
    <scope>NUCLEOTIDE SEQUENCE [LARGE SCALE GENOMIC DNA]</scope>
    <source>
        <strain evidence="3">DV1</strain>
        <tissue evidence="3">Whole organism</tissue>
    </source>
</reference>
<feature type="transmembrane region" description="Helical" evidence="2">
    <location>
        <begin position="151"/>
        <end position="173"/>
    </location>
</feature>
<feature type="transmembrane region" description="Helical" evidence="2">
    <location>
        <begin position="116"/>
        <end position="139"/>
    </location>
</feature>
<feature type="compositionally biased region" description="Low complexity" evidence="1">
    <location>
        <begin position="246"/>
        <end position="265"/>
    </location>
</feature>
<evidence type="ECO:0000256" key="1">
    <source>
        <dbReference type="SAM" id="MobiDB-lite"/>
    </source>
</evidence>
<keyword evidence="2" id="KW-0812">Transmembrane</keyword>
<gene>
    <name evidence="3" type="ORF">BOX15_Mlig029283g1</name>
</gene>
<accession>A0A267EFA5</accession>
<evidence type="ECO:0000256" key="2">
    <source>
        <dbReference type="SAM" id="Phobius"/>
    </source>
</evidence>
<dbReference type="EMBL" id="NIVC01002180">
    <property type="protein sequence ID" value="PAA60195.1"/>
    <property type="molecule type" value="Genomic_DNA"/>
</dbReference>
<feature type="region of interest" description="Disordered" evidence="1">
    <location>
        <begin position="234"/>
        <end position="293"/>
    </location>
</feature>